<feature type="non-terminal residue" evidence="1">
    <location>
        <position position="291"/>
    </location>
</feature>
<organism evidence="1 2">
    <name type="scientific">Muribaculum caecicola</name>
    <dbReference type="NCBI Taxonomy" id="3038144"/>
    <lineage>
        <taxon>Bacteria</taxon>
        <taxon>Pseudomonadati</taxon>
        <taxon>Bacteroidota</taxon>
        <taxon>Bacteroidia</taxon>
        <taxon>Bacteroidales</taxon>
        <taxon>Muribaculaceae</taxon>
        <taxon>Muribaculum</taxon>
    </lineage>
</organism>
<dbReference type="Proteomes" id="UP000305401">
    <property type="component" value="Unassembled WGS sequence"/>
</dbReference>
<sequence>MTNFPSYYYLGGKLILPRPIRTYFDSGAHEWNAIGVRQKLLDLGYVTYMGYDIYQNIEELLESHHYIQEFEIKYSIGALMSELSGRSSDAISDRYENVPLKEMVNDLIDLLAYQYVLPHDGSEHYIIDKNTRFTDLDILKANQWNIVADQCCGNEALFSDNQEYIYPGDEKFIHKFNSSANDDTRFILNTIPYPFQGNPLTAKVIILSLNAGHITRVNEYFAKILQRYPQLAEGVMVFMRDNLRLRVKDFMPEVYNPSDRHPNYQDAFNMLADWYWYDILSKLEKEGLTSE</sequence>
<protein>
    <submittedName>
        <fullName evidence="1">Uncharacterized protein</fullName>
    </submittedName>
</protein>
<dbReference type="EMBL" id="SSTG01000176">
    <property type="protein sequence ID" value="THG43825.1"/>
    <property type="molecule type" value="Genomic_DNA"/>
</dbReference>
<gene>
    <name evidence="1" type="ORF">E5990_10070</name>
</gene>
<reference evidence="1" key="1">
    <citation type="submission" date="2019-04" db="EMBL/GenBank/DDBJ databases">
        <title>Microbes associate with the intestines of laboratory mice.</title>
        <authorList>
            <person name="Navarre W."/>
            <person name="Wong E."/>
            <person name="Huang K.C."/>
            <person name="Tropini C."/>
            <person name="Ng K."/>
            <person name="Yu B."/>
        </authorList>
    </citation>
    <scope>NUCLEOTIDE SEQUENCE</scope>
    <source>
        <strain evidence="1">NM86_A22</strain>
    </source>
</reference>
<proteinExistence type="predicted"/>
<evidence type="ECO:0000313" key="2">
    <source>
        <dbReference type="Proteomes" id="UP000305401"/>
    </source>
</evidence>
<name>A0AC61S3D7_9BACT</name>
<evidence type="ECO:0000313" key="1">
    <source>
        <dbReference type="EMBL" id="THG43825.1"/>
    </source>
</evidence>
<comment type="caution">
    <text evidence="1">The sequence shown here is derived from an EMBL/GenBank/DDBJ whole genome shotgun (WGS) entry which is preliminary data.</text>
</comment>
<keyword evidence="2" id="KW-1185">Reference proteome</keyword>
<accession>A0AC61S3D7</accession>